<organism evidence="7">
    <name type="scientific">Ignisphaera aggregans</name>
    <dbReference type="NCBI Taxonomy" id="334771"/>
    <lineage>
        <taxon>Archaea</taxon>
        <taxon>Thermoproteota</taxon>
        <taxon>Thermoprotei</taxon>
        <taxon>Desulfurococcales</taxon>
        <taxon>Desulfurococcaceae</taxon>
        <taxon>Ignisphaera</taxon>
    </lineage>
</organism>
<evidence type="ECO:0000256" key="4">
    <source>
        <dbReference type="ARBA" id="ARBA00022989"/>
    </source>
</evidence>
<evidence type="ECO:0000256" key="1">
    <source>
        <dbReference type="ARBA" id="ARBA00004651"/>
    </source>
</evidence>
<name>A0A7J2U3D5_9CREN</name>
<dbReference type="Pfam" id="PF02653">
    <property type="entry name" value="BPD_transp_2"/>
    <property type="match status" value="1"/>
</dbReference>
<feature type="transmembrane region" description="Helical" evidence="6">
    <location>
        <begin position="361"/>
        <end position="380"/>
    </location>
</feature>
<evidence type="ECO:0000313" key="7">
    <source>
        <dbReference type="EMBL" id="HEM66763.1"/>
    </source>
</evidence>
<comment type="caution">
    <text evidence="7">The sequence shown here is derived from an EMBL/GenBank/DDBJ whole genome shotgun (WGS) entry which is preliminary data.</text>
</comment>
<dbReference type="AlphaFoldDB" id="A0A7J2U3D5"/>
<proteinExistence type="predicted"/>
<feature type="transmembrane region" description="Helical" evidence="6">
    <location>
        <begin position="192"/>
        <end position="222"/>
    </location>
</feature>
<dbReference type="PANTHER" id="PTHR32196">
    <property type="entry name" value="ABC TRANSPORTER PERMEASE PROTEIN YPHD-RELATED-RELATED"/>
    <property type="match status" value="1"/>
</dbReference>
<dbReference type="EMBL" id="DSEU01000029">
    <property type="protein sequence ID" value="HEM66763.1"/>
    <property type="molecule type" value="Genomic_DNA"/>
</dbReference>
<comment type="subcellular location">
    <subcellularLocation>
        <location evidence="1">Cell membrane</location>
        <topology evidence="1">Multi-pass membrane protein</topology>
    </subcellularLocation>
</comment>
<feature type="transmembrane region" description="Helical" evidence="6">
    <location>
        <begin position="234"/>
        <end position="256"/>
    </location>
</feature>
<evidence type="ECO:0000256" key="3">
    <source>
        <dbReference type="ARBA" id="ARBA00022692"/>
    </source>
</evidence>
<feature type="transmembrane region" description="Helical" evidence="6">
    <location>
        <begin position="131"/>
        <end position="153"/>
    </location>
</feature>
<evidence type="ECO:0000256" key="5">
    <source>
        <dbReference type="ARBA" id="ARBA00023136"/>
    </source>
</evidence>
<feature type="transmembrane region" description="Helical" evidence="6">
    <location>
        <begin position="160"/>
        <end position="186"/>
    </location>
</feature>
<dbReference type="InterPro" id="IPR001851">
    <property type="entry name" value="ABC_transp_permease"/>
</dbReference>
<feature type="transmembrane region" description="Helical" evidence="6">
    <location>
        <begin position="74"/>
        <end position="93"/>
    </location>
</feature>
<feature type="transmembrane region" description="Helical" evidence="6">
    <location>
        <begin position="282"/>
        <end position="304"/>
    </location>
</feature>
<protein>
    <submittedName>
        <fullName evidence="7">ABC transporter permease</fullName>
    </submittedName>
</protein>
<dbReference type="GO" id="GO:0022857">
    <property type="term" value="F:transmembrane transporter activity"/>
    <property type="evidence" value="ECO:0007669"/>
    <property type="project" value="InterPro"/>
</dbReference>
<gene>
    <name evidence="7" type="ORF">ENO26_04235</name>
</gene>
<sequence length="385" mass="41399">MLNSLLMAIPIIITYTQEPSYLLHHLKILKIFNMLQYIIRLHTCNKLIKRSMVIPTQLVVPLSIRLEDLVRGRIPIFNIIVAIAVISVITGVINPKFWELSNWQVLLTWFLGLSVLAMGESMVLISGGIDLSVGSVASAVSMILALIITNTAWIPTTERIVIGIILSIVVGAGIGLLHGAFVSIFSPPLPQIMPAFIITLASLIFWGGFASAITLGWPITLYQYQALAIISQPWALALILIVVGSITMFIQGYTIAGRYLYAIGGNIDVARLSGVPINKARLFAYSYSGICSAIAGIIFTSLMMTGYPAVGKGQELYAIASNAIGGVSLAGGEGIAIGSVVGAFLITLIRNALVLTGVSPYWYDPITGIILAVAVAIDLYRRRGR</sequence>
<evidence type="ECO:0000256" key="6">
    <source>
        <dbReference type="SAM" id="Phobius"/>
    </source>
</evidence>
<dbReference type="CDD" id="cd06579">
    <property type="entry name" value="TM_PBP1_transp_AraH_like"/>
    <property type="match status" value="1"/>
</dbReference>
<evidence type="ECO:0000256" key="2">
    <source>
        <dbReference type="ARBA" id="ARBA00022475"/>
    </source>
</evidence>
<reference evidence="7" key="1">
    <citation type="journal article" date="2020" name="mSystems">
        <title>Genome- and Community-Level Interaction Insights into Carbon Utilization and Element Cycling Functions of Hydrothermarchaeota in Hydrothermal Sediment.</title>
        <authorList>
            <person name="Zhou Z."/>
            <person name="Liu Y."/>
            <person name="Xu W."/>
            <person name="Pan J."/>
            <person name="Luo Z.H."/>
            <person name="Li M."/>
        </authorList>
    </citation>
    <scope>NUCLEOTIDE SEQUENCE [LARGE SCALE GENOMIC DNA]</scope>
    <source>
        <strain evidence="7">SpSt-125</strain>
    </source>
</reference>
<keyword evidence="4 6" id="KW-1133">Transmembrane helix</keyword>
<accession>A0A7J2U3D5</accession>
<dbReference type="GO" id="GO:0005886">
    <property type="term" value="C:plasma membrane"/>
    <property type="evidence" value="ECO:0007669"/>
    <property type="project" value="UniProtKB-SubCell"/>
</dbReference>
<keyword evidence="3 6" id="KW-0812">Transmembrane</keyword>
<feature type="transmembrane region" description="Helical" evidence="6">
    <location>
        <begin position="105"/>
        <end position="125"/>
    </location>
</feature>
<feature type="transmembrane region" description="Helical" evidence="6">
    <location>
        <begin position="316"/>
        <end position="349"/>
    </location>
</feature>
<keyword evidence="5 6" id="KW-0472">Membrane</keyword>
<dbReference type="PANTHER" id="PTHR32196:SF15">
    <property type="entry name" value="SUGAR ABC TRANSPORTER PERMEASE PROTEIN"/>
    <property type="match status" value="1"/>
</dbReference>
<keyword evidence="2" id="KW-1003">Cell membrane</keyword>